<dbReference type="AlphaFoldDB" id="A0A2T2NBE0"/>
<evidence type="ECO:0000313" key="2">
    <source>
        <dbReference type="Proteomes" id="UP000240883"/>
    </source>
</evidence>
<dbReference type="EMBL" id="KZ678141">
    <property type="protein sequence ID" value="PSN62747.1"/>
    <property type="molecule type" value="Genomic_DNA"/>
</dbReference>
<accession>A0A2T2NBE0</accession>
<dbReference type="OrthoDB" id="3754550at2759"/>
<name>A0A2T2NBE0_CORCC</name>
<sequence length="241" mass="27484">MEEPFTPMEIVADHGQDYLVSWKPDDSGMQINEPSLISKRYIMVHFPLLIQAWEEEQAKIAAEGQQVDQKVQSLASSFFADPIPITAEDMFVQGSSASRYQASSVPCDQDLFPGTHRHWGPVRLCETHRSRFAVCHGCRVAQYMLPVGGIDRECAMKRGARVAVCAECADRARGEYGREFRGCICDTKWTCFRCREAEIWALAGRRQARARSDRCGQCKSEGRELKEEVQFCLRCEKFRIF</sequence>
<gene>
    <name evidence="1" type="ORF">BS50DRAFT_501689</name>
</gene>
<organism evidence="1 2">
    <name type="scientific">Corynespora cassiicola Philippines</name>
    <dbReference type="NCBI Taxonomy" id="1448308"/>
    <lineage>
        <taxon>Eukaryota</taxon>
        <taxon>Fungi</taxon>
        <taxon>Dikarya</taxon>
        <taxon>Ascomycota</taxon>
        <taxon>Pezizomycotina</taxon>
        <taxon>Dothideomycetes</taxon>
        <taxon>Pleosporomycetidae</taxon>
        <taxon>Pleosporales</taxon>
        <taxon>Corynesporascaceae</taxon>
        <taxon>Corynespora</taxon>
    </lineage>
</organism>
<evidence type="ECO:0000313" key="1">
    <source>
        <dbReference type="EMBL" id="PSN62747.1"/>
    </source>
</evidence>
<proteinExistence type="predicted"/>
<protein>
    <submittedName>
        <fullName evidence="1">Uncharacterized protein</fullName>
    </submittedName>
</protein>
<dbReference type="Proteomes" id="UP000240883">
    <property type="component" value="Unassembled WGS sequence"/>
</dbReference>
<keyword evidence="2" id="KW-1185">Reference proteome</keyword>
<reference evidence="1 2" key="1">
    <citation type="journal article" date="2018" name="Front. Microbiol.">
        <title>Genome-Wide Analysis of Corynespora cassiicola Leaf Fall Disease Putative Effectors.</title>
        <authorList>
            <person name="Lopez D."/>
            <person name="Ribeiro S."/>
            <person name="Label P."/>
            <person name="Fumanal B."/>
            <person name="Venisse J.S."/>
            <person name="Kohler A."/>
            <person name="de Oliveira R.R."/>
            <person name="Labutti K."/>
            <person name="Lipzen A."/>
            <person name="Lail K."/>
            <person name="Bauer D."/>
            <person name="Ohm R.A."/>
            <person name="Barry K.W."/>
            <person name="Spatafora J."/>
            <person name="Grigoriev I.V."/>
            <person name="Martin F.M."/>
            <person name="Pujade-Renaud V."/>
        </authorList>
    </citation>
    <scope>NUCLEOTIDE SEQUENCE [LARGE SCALE GENOMIC DNA]</scope>
    <source>
        <strain evidence="1 2">Philippines</strain>
    </source>
</reference>